<gene>
    <name evidence="1" type="ORF">UFOVP549_13</name>
</gene>
<dbReference type="EMBL" id="LR796534">
    <property type="protein sequence ID" value="CAB4149895.1"/>
    <property type="molecule type" value="Genomic_DNA"/>
</dbReference>
<proteinExistence type="predicted"/>
<evidence type="ECO:0000313" key="1">
    <source>
        <dbReference type="EMBL" id="CAB4149895.1"/>
    </source>
</evidence>
<reference evidence="1" key="1">
    <citation type="submission" date="2020-04" db="EMBL/GenBank/DDBJ databases">
        <authorList>
            <person name="Chiriac C."/>
            <person name="Salcher M."/>
            <person name="Ghai R."/>
            <person name="Kavagutti S V."/>
        </authorList>
    </citation>
    <scope>NUCLEOTIDE SEQUENCE</scope>
</reference>
<name>A0A6J5MRW6_9CAUD</name>
<protein>
    <submittedName>
        <fullName evidence="1">Uncharacterized protein</fullName>
    </submittedName>
</protein>
<accession>A0A6J5MRW6</accession>
<organism evidence="1">
    <name type="scientific">uncultured Caudovirales phage</name>
    <dbReference type="NCBI Taxonomy" id="2100421"/>
    <lineage>
        <taxon>Viruses</taxon>
        <taxon>Duplodnaviria</taxon>
        <taxon>Heunggongvirae</taxon>
        <taxon>Uroviricota</taxon>
        <taxon>Caudoviricetes</taxon>
        <taxon>Peduoviridae</taxon>
        <taxon>Maltschvirus</taxon>
        <taxon>Maltschvirus maltsch</taxon>
    </lineage>
</organism>
<sequence>MRNQHLHRQHDERILISQPKHMSKFNLQKFDEHVFVVDIDVTRYEHFTYGNSSVGVKAKTLQYVEEIIKAKPTDTFEGLLQPSLTAWADYCDVVYCDAYNLDDVEDVDPNRDIDDDEDYWTIEFRLIARFRYKVPAGTTKEKAKDLFIDELNLIVEDPIGDSLEEYACDFSLNVIDQGL</sequence>